<gene>
    <name evidence="1" type="ORF">CEXT_2071</name>
</gene>
<name>A0AAV4XIR3_CAEEX</name>
<comment type="caution">
    <text evidence="1">The sequence shown here is derived from an EMBL/GenBank/DDBJ whole genome shotgun (WGS) entry which is preliminary data.</text>
</comment>
<evidence type="ECO:0000313" key="1">
    <source>
        <dbReference type="EMBL" id="GIY94100.1"/>
    </source>
</evidence>
<reference evidence="1 2" key="1">
    <citation type="submission" date="2021-06" db="EMBL/GenBank/DDBJ databases">
        <title>Caerostris extrusa draft genome.</title>
        <authorList>
            <person name="Kono N."/>
            <person name="Arakawa K."/>
        </authorList>
    </citation>
    <scope>NUCLEOTIDE SEQUENCE [LARGE SCALE GENOMIC DNA]</scope>
</reference>
<keyword evidence="2" id="KW-1185">Reference proteome</keyword>
<dbReference type="AlphaFoldDB" id="A0AAV4XIR3"/>
<organism evidence="1 2">
    <name type="scientific">Caerostris extrusa</name>
    <name type="common">Bark spider</name>
    <name type="synonym">Caerostris bankana</name>
    <dbReference type="NCBI Taxonomy" id="172846"/>
    <lineage>
        <taxon>Eukaryota</taxon>
        <taxon>Metazoa</taxon>
        <taxon>Ecdysozoa</taxon>
        <taxon>Arthropoda</taxon>
        <taxon>Chelicerata</taxon>
        <taxon>Arachnida</taxon>
        <taxon>Araneae</taxon>
        <taxon>Araneomorphae</taxon>
        <taxon>Entelegynae</taxon>
        <taxon>Araneoidea</taxon>
        <taxon>Araneidae</taxon>
        <taxon>Caerostris</taxon>
    </lineage>
</organism>
<sequence>MPEGKSEAFPMLCGLKRIRFTGAGRSIPACYFEITKGSPEQAADYCKKDGGFRGVWKITADDVFPLLEQM</sequence>
<dbReference type="Gene3D" id="3.40.1310.20">
    <property type="match status" value="1"/>
</dbReference>
<dbReference type="Proteomes" id="UP001054945">
    <property type="component" value="Unassembled WGS sequence"/>
</dbReference>
<dbReference type="EMBL" id="BPLR01000350">
    <property type="protein sequence ID" value="GIY94100.1"/>
    <property type="molecule type" value="Genomic_DNA"/>
</dbReference>
<evidence type="ECO:0000313" key="2">
    <source>
        <dbReference type="Proteomes" id="UP001054945"/>
    </source>
</evidence>
<protein>
    <submittedName>
        <fullName evidence="1">Uncharacterized protein</fullName>
    </submittedName>
</protein>
<accession>A0AAV4XIR3</accession>
<proteinExistence type="predicted"/>